<dbReference type="Pfam" id="PF00005">
    <property type="entry name" value="ABC_tran"/>
    <property type="match status" value="1"/>
</dbReference>
<dbReference type="RefSeq" id="WP_017524565.1">
    <property type="nucleotide sequence ID" value="NZ_JACCEX010000005.1"/>
</dbReference>
<name>A0A2U1CJ64_9BURK</name>
<dbReference type="GO" id="GO:0016887">
    <property type="term" value="F:ATP hydrolysis activity"/>
    <property type="evidence" value="ECO:0007669"/>
    <property type="project" value="InterPro"/>
</dbReference>
<dbReference type="PANTHER" id="PTHR43297:SF14">
    <property type="entry name" value="ATPASE AAA-TYPE CORE DOMAIN-CONTAINING PROTEIN"/>
    <property type="match status" value="1"/>
</dbReference>
<keyword evidence="4" id="KW-1003">Cell membrane</keyword>
<comment type="caution">
    <text evidence="11">The sequence shown here is derived from an EMBL/GenBank/DDBJ whole genome shotgun (WGS) entry which is preliminary data.</text>
</comment>
<dbReference type="EMBL" id="QEKO01000005">
    <property type="protein sequence ID" value="PVY61049.1"/>
    <property type="molecule type" value="Genomic_DNA"/>
</dbReference>
<dbReference type="AlphaFoldDB" id="A0A2U1CJ64"/>
<dbReference type="Gene3D" id="3.40.50.300">
    <property type="entry name" value="P-loop containing nucleotide triphosphate hydrolases"/>
    <property type="match status" value="1"/>
</dbReference>
<evidence type="ECO:0000256" key="4">
    <source>
        <dbReference type="ARBA" id="ARBA00022475"/>
    </source>
</evidence>
<evidence type="ECO:0000256" key="1">
    <source>
        <dbReference type="ARBA" id="ARBA00004417"/>
    </source>
</evidence>
<evidence type="ECO:0000259" key="10">
    <source>
        <dbReference type="PROSITE" id="PS50893"/>
    </source>
</evidence>
<dbReference type="OrthoDB" id="9802772at2"/>
<dbReference type="PROSITE" id="PS50893">
    <property type="entry name" value="ABC_TRANSPORTER_2"/>
    <property type="match status" value="1"/>
</dbReference>
<keyword evidence="9" id="KW-0472">Membrane</keyword>
<dbReference type="SMART" id="SM00382">
    <property type="entry name" value="AAA"/>
    <property type="match status" value="1"/>
</dbReference>
<dbReference type="InterPro" id="IPR003439">
    <property type="entry name" value="ABC_transporter-like_ATP-bd"/>
</dbReference>
<keyword evidence="5" id="KW-0997">Cell inner membrane</keyword>
<accession>A0A2U1CJ64</accession>
<proteinExistence type="inferred from homology"/>
<evidence type="ECO:0000256" key="6">
    <source>
        <dbReference type="ARBA" id="ARBA00022741"/>
    </source>
</evidence>
<comment type="similarity">
    <text evidence="2">Belongs to the ABC transporter superfamily.</text>
</comment>
<keyword evidence="12" id="KW-1185">Reference proteome</keyword>
<evidence type="ECO:0000256" key="9">
    <source>
        <dbReference type="ARBA" id="ARBA00023136"/>
    </source>
</evidence>
<keyword evidence="3" id="KW-0813">Transport</keyword>
<evidence type="ECO:0000313" key="12">
    <source>
        <dbReference type="Proteomes" id="UP000246145"/>
    </source>
</evidence>
<protein>
    <submittedName>
        <fullName evidence="11">Peptide/nickel transport system ATP-binding protein</fullName>
    </submittedName>
</protein>
<dbReference type="CDD" id="cd03257">
    <property type="entry name" value="ABC_NikE_OppD_transporters"/>
    <property type="match status" value="1"/>
</dbReference>
<keyword evidence="8" id="KW-1278">Translocase</keyword>
<dbReference type="InterPro" id="IPR017871">
    <property type="entry name" value="ABC_transporter-like_CS"/>
</dbReference>
<feature type="domain" description="ABC transporter" evidence="10">
    <location>
        <begin position="16"/>
        <end position="263"/>
    </location>
</feature>
<evidence type="ECO:0000256" key="2">
    <source>
        <dbReference type="ARBA" id="ARBA00005417"/>
    </source>
</evidence>
<organism evidence="11 12">
    <name type="scientific">Pusillimonas noertemannii</name>
    <dbReference type="NCBI Taxonomy" id="305977"/>
    <lineage>
        <taxon>Bacteria</taxon>
        <taxon>Pseudomonadati</taxon>
        <taxon>Pseudomonadota</taxon>
        <taxon>Betaproteobacteria</taxon>
        <taxon>Burkholderiales</taxon>
        <taxon>Alcaligenaceae</taxon>
        <taxon>Pusillimonas</taxon>
    </lineage>
</organism>
<evidence type="ECO:0000256" key="5">
    <source>
        <dbReference type="ARBA" id="ARBA00022519"/>
    </source>
</evidence>
<dbReference type="Proteomes" id="UP000246145">
    <property type="component" value="Unassembled WGS sequence"/>
</dbReference>
<dbReference type="GO" id="GO:0005886">
    <property type="term" value="C:plasma membrane"/>
    <property type="evidence" value="ECO:0007669"/>
    <property type="project" value="UniProtKB-SubCell"/>
</dbReference>
<dbReference type="InterPro" id="IPR013563">
    <property type="entry name" value="Oligopep_ABC_C"/>
</dbReference>
<dbReference type="GO" id="GO:0005524">
    <property type="term" value="F:ATP binding"/>
    <property type="evidence" value="ECO:0007669"/>
    <property type="project" value="UniProtKB-KW"/>
</dbReference>
<reference evidence="11 12" key="1">
    <citation type="submission" date="2018-04" db="EMBL/GenBank/DDBJ databases">
        <title>Genomic Encyclopedia of Type Strains, Phase IV (KMG-IV): sequencing the most valuable type-strain genomes for metagenomic binning, comparative biology and taxonomic classification.</title>
        <authorList>
            <person name="Goeker M."/>
        </authorList>
    </citation>
    <scope>NUCLEOTIDE SEQUENCE [LARGE SCALE GENOMIC DNA]</scope>
    <source>
        <strain evidence="11 12">DSM 10065</strain>
    </source>
</reference>
<dbReference type="PANTHER" id="PTHR43297">
    <property type="entry name" value="OLIGOPEPTIDE TRANSPORT ATP-BINDING PROTEIN APPD"/>
    <property type="match status" value="1"/>
</dbReference>
<dbReference type="InterPro" id="IPR050388">
    <property type="entry name" value="ABC_Ni/Peptide_Import"/>
</dbReference>
<dbReference type="STRING" id="1231391.GCA_000308195_02211"/>
<keyword evidence="7 11" id="KW-0067">ATP-binding</keyword>
<dbReference type="InterPro" id="IPR003593">
    <property type="entry name" value="AAA+_ATPase"/>
</dbReference>
<sequence length="306" mass="32518">MSRHHNPPVDASAPTLQVEGLNVAVRGGPALLRAVSLTVQPGEVRALVGESGAGKSMIGKAVLGVLPRGIEQASGSIRLQGASLEALSPAARRQTVASVASLIPQDPLTALNPSRRIGGQITDRLVRRLGWSSRDAHARALELLDRVYIRDPARVMAAYPHELSGGMRQRVLIAAAFAPRPSLIVADEPTTALDVTVQKQILQLIRELQAETGTAVLFVTHDMGVVAKVSQTVTVLFDGKVMEDAPTAQLLAQPGHPYTRALIAATPRYTHPHEPLRPVPDELVARLRQEVARGDANTAGATRTAA</sequence>
<dbReference type="SUPFAM" id="SSF52540">
    <property type="entry name" value="P-loop containing nucleoside triphosphate hydrolases"/>
    <property type="match status" value="1"/>
</dbReference>
<evidence type="ECO:0000313" key="11">
    <source>
        <dbReference type="EMBL" id="PVY61049.1"/>
    </source>
</evidence>
<evidence type="ECO:0000256" key="8">
    <source>
        <dbReference type="ARBA" id="ARBA00022967"/>
    </source>
</evidence>
<evidence type="ECO:0000256" key="3">
    <source>
        <dbReference type="ARBA" id="ARBA00022448"/>
    </source>
</evidence>
<dbReference type="GO" id="GO:0015833">
    <property type="term" value="P:peptide transport"/>
    <property type="evidence" value="ECO:0007669"/>
    <property type="project" value="InterPro"/>
</dbReference>
<gene>
    <name evidence="11" type="ORF">C7440_3216</name>
</gene>
<evidence type="ECO:0000256" key="7">
    <source>
        <dbReference type="ARBA" id="ARBA00022840"/>
    </source>
</evidence>
<comment type="subcellular location">
    <subcellularLocation>
        <location evidence="1">Cell inner membrane</location>
        <topology evidence="1">Peripheral membrane protein</topology>
    </subcellularLocation>
</comment>
<keyword evidence="6" id="KW-0547">Nucleotide-binding</keyword>
<dbReference type="InterPro" id="IPR027417">
    <property type="entry name" value="P-loop_NTPase"/>
</dbReference>
<dbReference type="PROSITE" id="PS00211">
    <property type="entry name" value="ABC_TRANSPORTER_1"/>
    <property type="match status" value="1"/>
</dbReference>
<dbReference type="Pfam" id="PF08352">
    <property type="entry name" value="oligo_HPY"/>
    <property type="match status" value="1"/>
</dbReference>